<proteinExistence type="predicted"/>
<evidence type="ECO:0000313" key="1">
    <source>
        <dbReference type="EMBL" id="KAK3076518.1"/>
    </source>
</evidence>
<dbReference type="EMBL" id="JAWDJW010003881">
    <property type="protein sequence ID" value="KAK3076518.1"/>
    <property type="molecule type" value="Genomic_DNA"/>
</dbReference>
<protein>
    <submittedName>
        <fullName evidence="1">Uncharacterized protein</fullName>
    </submittedName>
</protein>
<accession>A0ACC3DJ14</accession>
<sequence length="467" mass="51795">METSNAATLLLLNLPDRALAGIDLLSFTTTPRFKGIKHLPPGLHLVFTSTNASLGVRHGAWFRVTSTGSSATGPPDLFIKKWDPATESLVKEHDTTELLRWRANLGGVWREGLTPYRQSASASASDHSDSTIAGLQQEETGDWPLLTSHITPHLLMRICGPTPNHWALTSASSAKRDMDDIPGLTASEASGVLGTERELVFLPVDLKRTWREGATGRERTEGAQDRSWALSDLIACYCGDGNDGRGDGGGRGGGENEVLGEMQFCFLMVLTLSNYSCLEQWKRILELLFTCVKAVEQRGGLFVRMVKVLRLQLQHCEDVEGGLIDLTDEGAKLLKGWMRRFKKGLESVSGVGKQEVVDELDELQEYLKERHGWEVEGDFVRRGMVQLEDGEQVELEVGGWDEEEEEGDWAPVVVELTDEQRAMIGGGSEESGSGVNRNMKSMKELSLQERDEEEEDEQDPDDMDIRY</sequence>
<comment type="caution">
    <text evidence="1">The sequence shown here is derived from an EMBL/GenBank/DDBJ whole genome shotgun (WGS) entry which is preliminary data.</text>
</comment>
<organism evidence="1 2">
    <name type="scientific">Coniosporium uncinatum</name>
    <dbReference type="NCBI Taxonomy" id="93489"/>
    <lineage>
        <taxon>Eukaryota</taxon>
        <taxon>Fungi</taxon>
        <taxon>Dikarya</taxon>
        <taxon>Ascomycota</taxon>
        <taxon>Pezizomycotina</taxon>
        <taxon>Dothideomycetes</taxon>
        <taxon>Dothideomycetes incertae sedis</taxon>
        <taxon>Coniosporium</taxon>
    </lineage>
</organism>
<dbReference type="Proteomes" id="UP001186974">
    <property type="component" value="Unassembled WGS sequence"/>
</dbReference>
<gene>
    <name evidence="1" type="ORF">LTS18_012798</name>
</gene>
<name>A0ACC3DJ14_9PEZI</name>
<evidence type="ECO:0000313" key="2">
    <source>
        <dbReference type="Proteomes" id="UP001186974"/>
    </source>
</evidence>
<reference evidence="1" key="1">
    <citation type="submission" date="2024-09" db="EMBL/GenBank/DDBJ databases">
        <title>Black Yeasts Isolated from many extreme environments.</title>
        <authorList>
            <person name="Coleine C."/>
            <person name="Stajich J.E."/>
            <person name="Selbmann L."/>
        </authorList>
    </citation>
    <scope>NUCLEOTIDE SEQUENCE</scope>
    <source>
        <strain evidence="1">CCFEE 5737</strain>
    </source>
</reference>
<keyword evidence="2" id="KW-1185">Reference proteome</keyword>